<dbReference type="GeneID" id="104790360"/>
<name>A0ABM0ZDW9_CAMSA</name>
<sequence>MMMMLRQTAKKAFLGLRSPTACPLGGGGVGRRLYHENVIDHFENPRNVGSFNRDDPDVGTGLVGSPSYGDLMSLFFRRFRMDQWQNDRGCFDYQERANR</sequence>
<accession>A0ABM0ZDW9</accession>
<reference evidence="3" key="2">
    <citation type="submission" date="2025-08" db="UniProtKB">
        <authorList>
            <consortium name="RefSeq"/>
        </authorList>
    </citation>
    <scope>IDENTIFICATION</scope>
    <source>
        <tissue evidence="3">Leaf</tissue>
    </source>
</reference>
<evidence type="ECO:0000313" key="3">
    <source>
        <dbReference type="RefSeq" id="XP_010514395.1"/>
    </source>
</evidence>
<dbReference type="Pfam" id="PF01592">
    <property type="entry name" value="NifU_N"/>
    <property type="match status" value="1"/>
</dbReference>
<feature type="domain" description="NIF system FeS cluster assembly NifU N-terminal" evidence="1">
    <location>
        <begin position="34"/>
        <end position="76"/>
    </location>
</feature>
<dbReference type="CDD" id="cd06664">
    <property type="entry name" value="IscU_like"/>
    <property type="match status" value="1"/>
</dbReference>
<dbReference type="SUPFAM" id="SSF82649">
    <property type="entry name" value="SufE/NifU"/>
    <property type="match status" value="1"/>
</dbReference>
<reference evidence="2" key="1">
    <citation type="journal article" date="2014" name="Nat. Commun.">
        <title>The emerging biofuel crop Camelina sativa retains a highly undifferentiated hexaploid genome structure.</title>
        <authorList>
            <person name="Kagale S."/>
            <person name="Koh C."/>
            <person name="Nixon J."/>
            <person name="Bollina V."/>
            <person name="Clarke W.E."/>
            <person name="Tuteja R."/>
            <person name="Spillane C."/>
            <person name="Robinson S.J."/>
            <person name="Links M.G."/>
            <person name="Clarke C."/>
            <person name="Higgins E.E."/>
            <person name="Huebert T."/>
            <person name="Sharpe A.G."/>
            <person name="Parkin I.A."/>
        </authorList>
    </citation>
    <scope>NUCLEOTIDE SEQUENCE [LARGE SCALE GENOMIC DNA]</scope>
    <source>
        <strain evidence="2">cv. DH55</strain>
    </source>
</reference>
<dbReference type="Gene3D" id="3.90.1010.10">
    <property type="match status" value="1"/>
</dbReference>
<protein>
    <submittedName>
        <fullName evidence="3">Iron-sulfur cluster assembly protein 2-like</fullName>
    </submittedName>
</protein>
<dbReference type="PANTHER" id="PTHR10093">
    <property type="entry name" value="IRON-SULFUR CLUSTER ASSEMBLY ENZYME NIFU HOMOLOG"/>
    <property type="match status" value="1"/>
</dbReference>
<dbReference type="Proteomes" id="UP000694864">
    <property type="component" value="Chromosome 6"/>
</dbReference>
<organism evidence="2 3">
    <name type="scientific">Camelina sativa</name>
    <name type="common">False flax</name>
    <name type="synonym">Myagrum sativum</name>
    <dbReference type="NCBI Taxonomy" id="90675"/>
    <lineage>
        <taxon>Eukaryota</taxon>
        <taxon>Viridiplantae</taxon>
        <taxon>Streptophyta</taxon>
        <taxon>Embryophyta</taxon>
        <taxon>Tracheophyta</taxon>
        <taxon>Spermatophyta</taxon>
        <taxon>Magnoliopsida</taxon>
        <taxon>eudicotyledons</taxon>
        <taxon>Gunneridae</taxon>
        <taxon>Pentapetalae</taxon>
        <taxon>rosids</taxon>
        <taxon>malvids</taxon>
        <taxon>Brassicales</taxon>
        <taxon>Brassicaceae</taxon>
        <taxon>Camelineae</taxon>
        <taxon>Camelina</taxon>
    </lineage>
</organism>
<dbReference type="RefSeq" id="XP_010514395.1">
    <property type="nucleotide sequence ID" value="XM_010516093.1"/>
</dbReference>
<dbReference type="InterPro" id="IPR002871">
    <property type="entry name" value="NIF_FeS_clus_asmbl_NifU_N"/>
</dbReference>
<evidence type="ECO:0000313" key="2">
    <source>
        <dbReference type="Proteomes" id="UP000694864"/>
    </source>
</evidence>
<gene>
    <name evidence="3" type="primary">LOC104790360</name>
</gene>
<proteinExistence type="predicted"/>
<keyword evidence="2" id="KW-1185">Reference proteome</keyword>
<evidence type="ECO:0000259" key="1">
    <source>
        <dbReference type="Pfam" id="PF01592"/>
    </source>
</evidence>